<comment type="catalytic activity">
    <reaction evidence="3">
        <text>a ribonucleoside 5'-triphosphate + H2O = a ribonucleoside 5'-phosphate + diphosphate + H(+)</text>
        <dbReference type="Rhea" id="RHEA:23996"/>
        <dbReference type="ChEBI" id="CHEBI:15377"/>
        <dbReference type="ChEBI" id="CHEBI:15378"/>
        <dbReference type="ChEBI" id="CHEBI:33019"/>
        <dbReference type="ChEBI" id="CHEBI:58043"/>
        <dbReference type="ChEBI" id="CHEBI:61557"/>
        <dbReference type="EC" id="3.6.1.9"/>
    </reaction>
</comment>
<gene>
    <name evidence="4" type="ORF">SAMN04489835_5578</name>
</gene>
<dbReference type="OrthoDB" id="3527985at2"/>
<keyword evidence="5" id="KW-1185">Reference proteome</keyword>
<comment type="cofactor">
    <cofactor evidence="1 3">
        <name>a divalent metal cation</name>
        <dbReference type="ChEBI" id="CHEBI:60240"/>
    </cofactor>
</comment>
<accession>A0A1H6LX71</accession>
<evidence type="ECO:0000256" key="1">
    <source>
        <dbReference type="ARBA" id="ARBA00001968"/>
    </source>
</evidence>
<comment type="subcellular location">
    <subcellularLocation>
        <location evidence="3">Cytoplasm</location>
    </subcellularLocation>
</comment>
<name>A0A1H6LX71_MYCRU</name>
<protein>
    <recommendedName>
        <fullName evidence="3">Nucleoside triphosphate pyrophosphatase</fullName>
        <ecNumber evidence="3">3.6.1.9</ecNumber>
    </recommendedName>
    <alternativeName>
        <fullName evidence="3">Nucleotide pyrophosphatase</fullName>
        <shortName evidence="3">Nucleotide PPase</shortName>
    </alternativeName>
</protein>
<comment type="function">
    <text evidence="3">Nucleoside triphosphate pyrophosphatase. May have a dual role in cell division arrest and in preventing the incorporation of modified nucleotides into cellular nucleic acids.</text>
</comment>
<dbReference type="RefSeq" id="WP_083409951.1">
    <property type="nucleotide sequence ID" value="NZ_LT629971.1"/>
</dbReference>
<evidence type="ECO:0000313" key="5">
    <source>
        <dbReference type="Proteomes" id="UP000182915"/>
    </source>
</evidence>
<comment type="catalytic activity">
    <reaction evidence="3">
        <text>a 2'-deoxyribonucleoside 5'-triphosphate + H2O = a 2'-deoxyribonucleoside 5'-phosphate + diphosphate + H(+)</text>
        <dbReference type="Rhea" id="RHEA:44644"/>
        <dbReference type="ChEBI" id="CHEBI:15377"/>
        <dbReference type="ChEBI" id="CHEBI:15378"/>
        <dbReference type="ChEBI" id="CHEBI:33019"/>
        <dbReference type="ChEBI" id="CHEBI:61560"/>
        <dbReference type="ChEBI" id="CHEBI:65317"/>
        <dbReference type="EC" id="3.6.1.9"/>
    </reaction>
</comment>
<sequence>MTRVILASASSGRRKVLRQAGIDPLVIVSGVDEDAVAASLPATATPADVTVALATAKADAVAAELDPALAADSVVIGCDSMLFRDGELVGKPASAAAALAGWRTMAGSSGVLHTGHCVLRLDGGAVVHRVAEAAATTVHFARPSDEDLTAYIDSGEPTAVAGGFTLDGLGGWFIDGVDGDPSAVIGIGLPLMRSLLERCGLSVARLWSANPVGD</sequence>
<evidence type="ECO:0000256" key="2">
    <source>
        <dbReference type="ARBA" id="ARBA00022801"/>
    </source>
</evidence>
<dbReference type="InterPro" id="IPR003697">
    <property type="entry name" value="Maf-like"/>
</dbReference>
<dbReference type="Gene3D" id="3.90.950.10">
    <property type="match status" value="1"/>
</dbReference>
<dbReference type="STRING" id="370526.SAMN04489835_5578"/>
<comment type="caution">
    <text evidence="3">Lacks conserved residue(s) required for the propagation of feature annotation.</text>
</comment>
<dbReference type="Pfam" id="PF02545">
    <property type="entry name" value="Maf"/>
    <property type="match status" value="1"/>
</dbReference>
<evidence type="ECO:0000313" key="4">
    <source>
        <dbReference type="EMBL" id="SEH91122.1"/>
    </source>
</evidence>
<dbReference type="PANTHER" id="PTHR43213">
    <property type="entry name" value="BIFUNCTIONAL DTTP/UTP PYROPHOSPHATASE/METHYLTRANSFERASE PROTEIN-RELATED"/>
    <property type="match status" value="1"/>
</dbReference>
<dbReference type="SUPFAM" id="SSF52972">
    <property type="entry name" value="ITPase-like"/>
    <property type="match status" value="1"/>
</dbReference>
<evidence type="ECO:0000256" key="3">
    <source>
        <dbReference type="HAMAP-Rule" id="MF_00528"/>
    </source>
</evidence>
<dbReference type="Proteomes" id="UP000182915">
    <property type="component" value="Chromosome I"/>
</dbReference>
<dbReference type="NCBIfam" id="TIGR00172">
    <property type="entry name" value="maf"/>
    <property type="match status" value="1"/>
</dbReference>
<dbReference type="HAMAP" id="MF_00528">
    <property type="entry name" value="Maf"/>
    <property type="match status" value="1"/>
</dbReference>
<dbReference type="AlphaFoldDB" id="A0A1H6LX71"/>
<dbReference type="EC" id="3.6.1.9" evidence="3"/>
<keyword evidence="3" id="KW-0546">Nucleotide metabolism</keyword>
<feature type="active site" description="Proton acceptor" evidence="3">
    <location>
        <position position="79"/>
    </location>
</feature>
<reference evidence="5" key="1">
    <citation type="submission" date="2016-10" db="EMBL/GenBank/DDBJ databases">
        <authorList>
            <person name="Varghese N."/>
            <person name="Submissions S."/>
        </authorList>
    </citation>
    <scope>NUCLEOTIDE SEQUENCE [LARGE SCALE GENOMIC DNA]</scope>
    <source>
        <strain evidence="5">DSM 45405</strain>
    </source>
</reference>
<dbReference type="EMBL" id="LT629971">
    <property type="protein sequence ID" value="SEH91122.1"/>
    <property type="molecule type" value="Genomic_DNA"/>
</dbReference>
<dbReference type="InterPro" id="IPR029001">
    <property type="entry name" value="ITPase-like_fam"/>
</dbReference>
<dbReference type="GO" id="GO:0005737">
    <property type="term" value="C:cytoplasm"/>
    <property type="evidence" value="ECO:0007669"/>
    <property type="project" value="UniProtKB-SubCell"/>
</dbReference>
<keyword evidence="3" id="KW-0963">Cytoplasm</keyword>
<dbReference type="GO" id="GO:0009117">
    <property type="term" value="P:nucleotide metabolic process"/>
    <property type="evidence" value="ECO:0007669"/>
    <property type="project" value="UniProtKB-KW"/>
</dbReference>
<organism evidence="4 5">
    <name type="scientific">Mycolicibacterium rutilum</name>
    <name type="common">Mycobacterium rutilum</name>
    <dbReference type="NCBI Taxonomy" id="370526"/>
    <lineage>
        <taxon>Bacteria</taxon>
        <taxon>Bacillati</taxon>
        <taxon>Actinomycetota</taxon>
        <taxon>Actinomycetes</taxon>
        <taxon>Mycobacteriales</taxon>
        <taxon>Mycobacteriaceae</taxon>
        <taxon>Mycolicibacterium</taxon>
    </lineage>
</organism>
<dbReference type="GO" id="GO:0047429">
    <property type="term" value="F:nucleoside triphosphate diphosphatase activity"/>
    <property type="evidence" value="ECO:0007669"/>
    <property type="project" value="UniProtKB-EC"/>
</dbReference>
<keyword evidence="2 3" id="KW-0378">Hydrolase</keyword>
<comment type="similarity">
    <text evidence="3">Belongs to the Maf family.</text>
</comment>
<dbReference type="PANTHER" id="PTHR43213:SF5">
    <property type="entry name" value="BIFUNCTIONAL DTTP_UTP PYROPHOSPHATASE_METHYLTRANSFERASE PROTEIN-RELATED"/>
    <property type="match status" value="1"/>
</dbReference>
<proteinExistence type="inferred from homology"/>
<dbReference type="PIRSF" id="PIRSF006305">
    <property type="entry name" value="Maf"/>
    <property type="match status" value="1"/>
</dbReference>